<feature type="compositionally biased region" description="Basic and acidic residues" evidence="5">
    <location>
        <begin position="801"/>
        <end position="810"/>
    </location>
</feature>
<comment type="subcellular location">
    <subcellularLocation>
        <location evidence="1">Nucleus</location>
    </subcellularLocation>
</comment>
<feature type="region of interest" description="Disordered" evidence="5">
    <location>
        <begin position="1082"/>
        <end position="1110"/>
    </location>
</feature>
<dbReference type="PROSITE" id="PS51011">
    <property type="entry name" value="ARID"/>
    <property type="match status" value="1"/>
</dbReference>
<name>A0AAD9K355_9ANNE</name>
<reference evidence="7" key="1">
    <citation type="journal article" date="2023" name="Mol. Biol. Evol.">
        <title>Third-Generation Sequencing Reveals the Adaptive Role of the Epigenome in Three Deep-Sea Polychaetes.</title>
        <authorList>
            <person name="Perez M."/>
            <person name="Aroh O."/>
            <person name="Sun Y."/>
            <person name="Lan Y."/>
            <person name="Juniper S.K."/>
            <person name="Young C.R."/>
            <person name="Angers B."/>
            <person name="Qian P.Y."/>
        </authorList>
    </citation>
    <scope>NUCLEOTIDE SEQUENCE</scope>
    <source>
        <strain evidence="7">P08H-3</strain>
    </source>
</reference>
<keyword evidence="8" id="KW-1185">Reference proteome</keyword>
<evidence type="ECO:0000256" key="5">
    <source>
        <dbReference type="SAM" id="MobiDB-lite"/>
    </source>
</evidence>
<dbReference type="Pfam" id="PF12031">
    <property type="entry name" value="BAF250_C"/>
    <property type="match status" value="1"/>
</dbReference>
<dbReference type="SUPFAM" id="SSF48371">
    <property type="entry name" value="ARM repeat"/>
    <property type="match status" value="1"/>
</dbReference>
<dbReference type="InterPro" id="IPR016024">
    <property type="entry name" value="ARM-type_fold"/>
</dbReference>
<dbReference type="Gene3D" id="1.25.10.10">
    <property type="entry name" value="Leucine-rich Repeat Variant"/>
    <property type="match status" value="1"/>
</dbReference>
<dbReference type="GO" id="GO:0003677">
    <property type="term" value="F:DNA binding"/>
    <property type="evidence" value="ECO:0007669"/>
    <property type="project" value="InterPro"/>
</dbReference>
<dbReference type="InterPro" id="IPR033388">
    <property type="entry name" value="BAF250_C"/>
</dbReference>
<feature type="compositionally biased region" description="Basic and acidic residues" evidence="5">
    <location>
        <begin position="858"/>
        <end position="867"/>
    </location>
</feature>
<dbReference type="InterPro" id="IPR001606">
    <property type="entry name" value="ARID_dom"/>
</dbReference>
<evidence type="ECO:0000256" key="3">
    <source>
        <dbReference type="ARBA" id="ARBA00022853"/>
    </source>
</evidence>
<feature type="region of interest" description="Disordered" evidence="5">
    <location>
        <begin position="972"/>
        <end position="1054"/>
    </location>
</feature>
<evidence type="ECO:0000259" key="6">
    <source>
        <dbReference type="PROSITE" id="PS51011"/>
    </source>
</evidence>
<dbReference type="SUPFAM" id="SSF46774">
    <property type="entry name" value="ARID-like"/>
    <property type="match status" value="1"/>
</dbReference>
<feature type="domain" description="ARID" evidence="6">
    <location>
        <begin position="1"/>
        <end position="58"/>
    </location>
</feature>
<feature type="region of interest" description="Disordered" evidence="5">
    <location>
        <begin position="663"/>
        <end position="695"/>
    </location>
</feature>
<dbReference type="GO" id="GO:0045893">
    <property type="term" value="P:positive regulation of DNA-templated transcription"/>
    <property type="evidence" value="ECO:0007669"/>
    <property type="project" value="TreeGrafter"/>
</dbReference>
<feature type="compositionally biased region" description="Acidic residues" evidence="5">
    <location>
        <begin position="817"/>
        <end position="840"/>
    </location>
</feature>
<dbReference type="Proteomes" id="UP001208570">
    <property type="component" value="Unassembled WGS sequence"/>
</dbReference>
<accession>A0AAD9K355</accession>
<feature type="compositionally biased region" description="Acidic residues" evidence="5">
    <location>
        <begin position="1098"/>
        <end position="1109"/>
    </location>
</feature>
<organism evidence="7 8">
    <name type="scientific">Paralvinella palmiformis</name>
    <dbReference type="NCBI Taxonomy" id="53620"/>
    <lineage>
        <taxon>Eukaryota</taxon>
        <taxon>Metazoa</taxon>
        <taxon>Spiralia</taxon>
        <taxon>Lophotrochozoa</taxon>
        <taxon>Annelida</taxon>
        <taxon>Polychaeta</taxon>
        <taxon>Sedentaria</taxon>
        <taxon>Canalipalpata</taxon>
        <taxon>Terebellida</taxon>
        <taxon>Terebelliformia</taxon>
        <taxon>Alvinellidae</taxon>
        <taxon>Paralvinella</taxon>
    </lineage>
</organism>
<feature type="compositionally biased region" description="Low complexity" evidence="5">
    <location>
        <begin position="410"/>
        <end position="431"/>
    </location>
</feature>
<keyword evidence="4" id="KW-0539">Nucleus</keyword>
<evidence type="ECO:0000256" key="2">
    <source>
        <dbReference type="ARBA" id="ARBA00022553"/>
    </source>
</evidence>
<feature type="compositionally biased region" description="Polar residues" evidence="5">
    <location>
        <begin position="213"/>
        <end position="224"/>
    </location>
</feature>
<dbReference type="GO" id="GO:0071565">
    <property type="term" value="C:nBAF complex"/>
    <property type="evidence" value="ECO:0007669"/>
    <property type="project" value="TreeGrafter"/>
</dbReference>
<feature type="compositionally biased region" description="Polar residues" evidence="5">
    <location>
        <begin position="399"/>
        <end position="409"/>
    </location>
</feature>
<feature type="compositionally biased region" description="Low complexity" evidence="5">
    <location>
        <begin position="82"/>
        <end position="92"/>
    </location>
</feature>
<evidence type="ECO:0000313" key="8">
    <source>
        <dbReference type="Proteomes" id="UP001208570"/>
    </source>
</evidence>
<dbReference type="GO" id="GO:0016514">
    <property type="term" value="C:SWI/SNF complex"/>
    <property type="evidence" value="ECO:0007669"/>
    <property type="project" value="InterPro"/>
</dbReference>
<feature type="compositionally biased region" description="Polar residues" evidence="5">
    <location>
        <begin position="232"/>
        <end position="243"/>
    </location>
</feature>
<dbReference type="GO" id="GO:0006338">
    <property type="term" value="P:chromatin remodeling"/>
    <property type="evidence" value="ECO:0007669"/>
    <property type="project" value="InterPro"/>
</dbReference>
<dbReference type="PANTHER" id="PTHR12656">
    <property type="entry name" value="BRG-1 ASSOCIATED FACTOR 250 BAF250"/>
    <property type="match status" value="1"/>
</dbReference>
<dbReference type="GO" id="GO:0006357">
    <property type="term" value="P:regulation of transcription by RNA polymerase II"/>
    <property type="evidence" value="ECO:0007669"/>
    <property type="project" value="TreeGrafter"/>
</dbReference>
<evidence type="ECO:0000256" key="4">
    <source>
        <dbReference type="ARBA" id="ARBA00023242"/>
    </source>
</evidence>
<feature type="region of interest" description="Disordered" evidence="5">
    <location>
        <begin position="801"/>
        <end position="867"/>
    </location>
</feature>
<feature type="compositionally biased region" description="Low complexity" evidence="5">
    <location>
        <begin position="293"/>
        <end position="304"/>
    </location>
</feature>
<proteinExistence type="predicted"/>
<sequence length="1470" mass="162281">MPKKCNGLKAPQRGIKVTKNKKWRDVSGALNLGTSSSAGFTLRKNYAKYIFPLECKVDRGDVDPVPILASLETPSKKESKKSQQAPPSQQQSMTDPFRMGSGQQPFNAFGQNARHPQMGGNSDMHGPMMPPNVSMMPNSMPYEQGSMMSGGNNMMGNNMMPANSASNMGPGNNMTSNMPAGPHNVNMPNQMAMSAGMMTSGAQQGGTPVPSRPLSNSDSVSVQNPFADAPSPMSSQYQGSNVGQPMPPYSSGMQQANTSMSNSYGSYMNRNFQGGTSTPNSFPEGSHMSGQNSTSSSDSFPSGSENFAGQSGMGASQQMPNSTTSGPSFGQQQFSNRMGTNVASQSFNQQPPPQSQPQQSHMPLADGQQSQQSLDRSETPQVRQPTPQPTSGKPAPPQLHSTDSNSSAGSVSVRPPSQPSSHVSQELQQQQQPPPVYPSGYGNSQPLQATPSSSQEHLNPMMQQQGSSTPHANQMHQGCFPNQAQPGPVYPPRPYLQDRGYPGYHASAGGGPYPVTKTIAGDHYPGPQSYVGQKPYPDMSQRDGYMTSGGYSQPGSYGDRGSMPGSQYGMYGSPCVPRSQTDPMQSGMYWCCLFTHIVIYMLSIVVNMRSRDGTWSATQLPPQSPRYPPQHSAAYPVRQMTTGIPPSTGNYPGMFNRMLPPHVSQMSPQRQDKTGYYSPQSKLQKAGPMSSGHVSTKKEIMFPPDCVESTQPYLIKRRKIRHKDIGQVNAWHIMMALKSGLLAESTWALDTLSILLFDDSTVAWFGLQHMPGLIEVLMDHYRHCLVKIFDSDFEDLEISSERKKELEVSHPDTNLMEVDEDDEEVEVKDDIIQEEEEDGGGGDGGGGGDEKEDGEKENEERQNESKVRCSIKSSWKVNYNLPDPQKLKEPDNYTLKTIHGRLVKHEDCSPNEWMLRVKHWDIFQGFESSTFDWQLGRGDSTGHIETHLEKRDTLEFLKKCFLRNKSKRLEQSSDSKLINVPNDSTPVIPKEESDQLVDISPKPSSLPHNQCLDADKSKTESSNLDSPRLCIADSGNGKSDLTVVKPEPPECSDELITECSRNENEETGNKEDLPQEVVIKEEKVSKDDSSPGNNVKQEDEDVVADDDIEDKSQMVIQTGRELESLKRKWVEVNLDGEACQRDELPFVLMPEALEEVAKRCFCVSNIIRNLSFIPGNDGELARHSGLMMVLSHLLLLHHTHLKRNPEQQRFDREVDLDCGDLLEDGAKEWWWDTLDALRENTLVTLANISGQVSLISYPEEICLPILDGLLHWAVCPSAYAQDPLPTMSLHSVLSPQRLALEALCKLCITDSNVDLLLATPPFSRVVQLLGNLIKLIADRNDQVMREFAIVLLSSLVQGDQTAARVVALHHPSISLLIDFIESAEHQAMQIANTHAHGISRLQENPEMMGTSLDMLRRTALILRALSEVPENRCLFRHHQHRILQLVMSQILDHRVAAILSDVLYNCAEES</sequence>
<comment type="caution">
    <text evidence="7">The sequence shown here is derived from an EMBL/GenBank/DDBJ whole genome shotgun (WGS) entry which is preliminary data.</text>
</comment>
<dbReference type="PANTHER" id="PTHR12656:SF5">
    <property type="entry name" value="TRITHORAX GROUP PROTEIN OSA"/>
    <property type="match status" value="1"/>
</dbReference>
<protein>
    <recommendedName>
        <fullName evidence="6">ARID domain-containing protein</fullName>
    </recommendedName>
</protein>
<dbReference type="GO" id="GO:0031491">
    <property type="term" value="F:nucleosome binding"/>
    <property type="evidence" value="ECO:0007669"/>
    <property type="project" value="TreeGrafter"/>
</dbReference>
<dbReference type="InterPro" id="IPR021906">
    <property type="entry name" value="BAF250/Osa"/>
</dbReference>
<feature type="region of interest" description="Disordered" evidence="5">
    <location>
        <begin position="198"/>
        <end position="503"/>
    </location>
</feature>
<feature type="region of interest" description="Disordered" evidence="5">
    <location>
        <begin position="71"/>
        <end position="122"/>
    </location>
</feature>
<dbReference type="EMBL" id="JAODUP010000072">
    <property type="protein sequence ID" value="KAK2163904.1"/>
    <property type="molecule type" value="Genomic_DNA"/>
</dbReference>
<feature type="compositionally biased region" description="Polar residues" evidence="5">
    <location>
        <begin position="974"/>
        <end position="985"/>
    </location>
</feature>
<keyword evidence="3" id="KW-0156">Chromatin regulator</keyword>
<feature type="compositionally biased region" description="Polar residues" evidence="5">
    <location>
        <begin position="441"/>
        <end position="485"/>
    </location>
</feature>
<feature type="compositionally biased region" description="Polar residues" evidence="5">
    <location>
        <begin position="101"/>
        <end position="110"/>
    </location>
</feature>
<dbReference type="Gene3D" id="1.10.150.60">
    <property type="entry name" value="ARID DNA-binding domain"/>
    <property type="match status" value="1"/>
</dbReference>
<dbReference type="InterPro" id="IPR036431">
    <property type="entry name" value="ARID_dom_sf"/>
</dbReference>
<feature type="compositionally biased region" description="Polar residues" evidence="5">
    <location>
        <begin position="305"/>
        <end position="343"/>
    </location>
</feature>
<evidence type="ECO:0000256" key="1">
    <source>
        <dbReference type="ARBA" id="ARBA00004123"/>
    </source>
</evidence>
<dbReference type="InterPro" id="IPR011989">
    <property type="entry name" value="ARM-like"/>
</dbReference>
<feature type="compositionally biased region" description="Polar residues" evidence="5">
    <location>
        <begin position="251"/>
        <end position="292"/>
    </location>
</feature>
<keyword evidence="2" id="KW-0597">Phosphoprotein</keyword>
<dbReference type="GO" id="GO:0005654">
    <property type="term" value="C:nucleoplasm"/>
    <property type="evidence" value="ECO:0007669"/>
    <property type="project" value="TreeGrafter"/>
</dbReference>
<evidence type="ECO:0000313" key="7">
    <source>
        <dbReference type="EMBL" id="KAK2163904.1"/>
    </source>
</evidence>
<gene>
    <name evidence="7" type="ORF">LSH36_72g03016</name>
</gene>
<dbReference type="GO" id="GO:0035060">
    <property type="term" value="C:brahma complex"/>
    <property type="evidence" value="ECO:0007669"/>
    <property type="project" value="InterPro"/>
</dbReference>